<comment type="caution">
    <text evidence="2">The sequence shown here is derived from an EMBL/GenBank/DDBJ whole genome shotgun (WGS) entry which is preliminary data.</text>
</comment>
<protein>
    <recommendedName>
        <fullName evidence="1">VOC domain-containing protein</fullName>
    </recommendedName>
</protein>
<dbReference type="InterPro" id="IPR029068">
    <property type="entry name" value="Glyas_Bleomycin-R_OHBP_Dase"/>
</dbReference>
<name>A0A0F9WHE4_9ZZZZ</name>
<accession>A0A0F9WHE4</accession>
<feature type="domain" description="VOC" evidence="1">
    <location>
        <begin position="4"/>
        <end position="119"/>
    </location>
</feature>
<dbReference type="AlphaFoldDB" id="A0A0F9WHE4"/>
<dbReference type="Gene3D" id="3.10.180.10">
    <property type="entry name" value="2,3-Dihydroxybiphenyl 1,2-Dioxygenase, domain 1"/>
    <property type="match status" value="1"/>
</dbReference>
<reference evidence="2" key="1">
    <citation type="journal article" date="2015" name="Nature">
        <title>Complex archaea that bridge the gap between prokaryotes and eukaryotes.</title>
        <authorList>
            <person name="Spang A."/>
            <person name="Saw J.H."/>
            <person name="Jorgensen S.L."/>
            <person name="Zaremba-Niedzwiedzka K."/>
            <person name="Martijn J."/>
            <person name="Lind A.E."/>
            <person name="van Eijk R."/>
            <person name="Schleper C."/>
            <person name="Guy L."/>
            <person name="Ettema T.J."/>
        </authorList>
    </citation>
    <scope>NUCLEOTIDE SEQUENCE</scope>
</reference>
<dbReference type="InterPro" id="IPR037523">
    <property type="entry name" value="VOC_core"/>
</dbReference>
<organism evidence="2">
    <name type="scientific">marine sediment metagenome</name>
    <dbReference type="NCBI Taxonomy" id="412755"/>
    <lineage>
        <taxon>unclassified sequences</taxon>
        <taxon>metagenomes</taxon>
        <taxon>ecological metagenomes</taxon>
    </lineage>
</organism>
<evidence type="ECO:0000313" key="2">
    <source>
        <dbReference type="EMBL" id="KKN77798.1"/>
    </source>
</evidence>
<dbReference type="EMBL" id="LAZR01000273">
    <property type="protein sequence ID" value="KKN77798.1"/>
    <property type="molecule type" value="Genomic_DNA"/>
</dbReference>
<evidence type="ECO:0000259" key="1">
    <source>
        <dbReference type="PROSITE" id="PS51819"/>
    </source>
</evidence>
<dbReference type="Pfam" id="PF00903">
    <property type="entry name" value="Glyoxalase"/>
    <property type="match status" value="1"/>
</dbReference>
<proteinExistence type="predicted"/>
<sequence>MITSMDHFTIVTDQLELTRRFYTDLLELRVGQRPDFPVPGIWLYLKDEPVLHVIEVKEMPVPRRGVLDHMAFSANDLIRTLGSLQKHQVTFRIIRTPGTLTWQVFFYDPNGVEVELDFAPHEAPPGNWKTLSSR</sequence>
<gene>
    <name evidence="2" type="ORF">LCGC14_0356580</name>
</gene>
<dbReference type="SUPFAM" id="SSF54593">
    <property type="entry name" value="Glyoxalase/Bleomycin resistance protein/Dihydroxybiphenyl dioxygenase"/>
    <property type="match status" value="1"/>
</dbReference>
<dbReference type="PROSITE" id="PS51819">
    <property type="entry name" value="VOC"/>
    <property type="match status" value="1"/>
</dbReference>
<dbReference type="InterPro" id="IPR004360">
    <property type="entry name" value="Glyas_Fos-R_dOase_dom"/>
</dbReference>